<gene>
    <name evidence="2" type="ORF">HD600_002591</name>
</gene>
<evidence type="ECO:0000313" key="3">
    <source>
        <dbReference type="Proteomes" id="UP000517712"/>
    </source>
</evidence>
<feature type="region of interest" description="Disordered" evidence="1">
    <location>
        <begin position="80"/>
        <end position="109"/>
    </location>
</feature>
<dbReference type="Proteomes" id="UP000517712">
    <property type="component" value="Unassembled WGS sequence"/>
</dbReference>
<organism evidence="2 3">
    <name type="scientific">Microbacterium ginsengiterrae</name>
    <dbReference type="NCBI Taxonomy" id="546115"/>
    <lineage>
        <taxon>Bacteria</taxon>
        <taxon>Bacillati</taxon>
        <taxon>Actinomycetota</taxon>
        <taxon>Actinomycetes</taxon>
        <taxon>Micrococcales</taxon>
        <taxon>Microbacteriaceae</taxon>
        <taxon>Microbacterium</taxon>
    </lineage>
</organism>
<comment type="caution">
    <text evidence="2">The sequence shown here is derived from an EMBL/GenBank/DDBJ whole genome shotgun (WGS) entry which is preliminary data.</text>
</comment>
<name>A0A7W9CEK3_9MICO</name>
<protein>
    <submittedName>
        <fullName evidence="2">Uncharacterized protein</fullName>
    </submittedName>
</protein>
<dbReference type="EMBL" id="JACHMU010000001">
    <property type="protein sequence ID" value="MBB5744094.1"/>
    <property type="molecule type" value="Genomic_DNA"/>
</dbReference>
<proteinExistence type="predicted"/>
<dbReference type="AlphaFoldDB" id="A0A7W9CEK3"/>
<reference evidence="2 3" key="1">
    <citation type="submission" date="2020-08" db="EMBL/GenBank/DDBJ databases">
        <title>Sequencing the genomes of 1000 actinobacteria strains.</title>
        <authorList>
            <person name="Klenk H.-P."/>
        </authorList>
    </citation>
    <scope>NUCLEOTIDE SEQUENCE [LARGE SCALE GENOMIC DNA]</scope>
    <source>
        <strain evidence="2 3">DSM 24823</strain>
    </source>
</reference>
<accession>A0A7W9CEK3</accession>
<evidence type="ECO:0000313" key="2">
    <source>
        <dbReference type="EMBL" id="MBB5744094.1"/>
    </source>
</evidence>
<keyword evidence="3" id="KW-1185">Reference proteome</keyword>
<sequence>MIHAFTTSPRDMGATGRSARISDNLFDTQVLESWILRVQPNPGRSIEGLPSVNVSAREIVMKKRAQVSPAVIINRGHQATQQLNSNHAPRLPTLADTHRPLNLSAQSSF</sequence>
<evidence type="ECO:0000256" key="1">
    <source>
        <dbReference type="SAM" id="MobiDB-lite"/>
    </source>
</evidence>